<comment type="subcellular location">
    <subcellularLocation>
        <location evidence="1">Membrane</location>
        <topology evidence="1">Multi-pass membrane protein</topology>
    </subcellularLocation>
</comment>
<dbReference type="GO" id="GO:0033013">
    <property type="term" value="P:tetrapyrrole metabolic process"/>
    <property type="evidence" value="ECO:0007669"/>
    <property type="project" value="UniProtKB-ARBA"/>
</dbReference>
<feature type="transmembrane region" description="Helical" evidence="6">
    <location>
        <begin position="128"/>
        <end position="150"/>
    </location>
</feature>
<feature type="transmembrane region" description="Helical" evidence="6">
    <location>
        <begin position="45"/>
        <end position="64"/>
    </location>
</feature>
<dbReference type="AlphaFoldDB" id="A0A6C0HUF7"/>
<comment type="similarity">
    <text evidence="2">Belongs to the TspO/BZRP family.</text>
</comment>
<dbReference type="Pfam" id="PF03073">
    <property type="entry name" value="TspO_MBR"/>
    <property type="match status" value="1"/>
</dbReference>
<evidence type="ECO:0000256" key="4">
    <source>
        <dbReference type="ARBA" id="ARBA00022989"/>
    </source>
</evidence>
<dbReference type="CDD" id="cd15904">
    <property type="entry name" value="TSPO_MBR"/>
    <property type="match status" value="1"/>
</dbReference>
<feature type="transmembrane region" description="Helical" evidence="6">
    <location>
        <begin position="76"/>
        <end position="94"/>
    </location>
</feature>
<keyword evidence="3 6" id="KW-0812">Transmembrane</keyword>
<dbReference type="InterPro" id="IPR004307">
    <property type="entry name" value="TspO_MBR"/>
</dbReference>
<evidence type="ECO:0000256" key="3">
    <source>
        <dbReference type="ARBA" id="ARBA00022692"/>
    </source>
</evidence>
<evidence type="ECO:0000256" key="6">
    <source>
        <dbReference type="SAM" id="Phobius"/>
    </source>
</evidence>
<protein>
    <recommendedName>
        <fullName evidence="8">Tryptophan-rich sensory protein</fullName>
    </recommendedName>
</protein>
<dbReference type="GO" id="GO:0016020">
    <property type="term" value="C:membrane"/>
    <property type="evidence" value="ECO:0007669"/>
    <property type="project" value="UniProtKB-SubCell"/>
</dbReference>
<sequence>MNQTYSYLTAFFIVIVVMLIPSGTMESVKSPWYKCIRPSITPPNYVFPIVWTLLYILIAIALANTLMLPNSSNKQILLFLYGFNLICNVLWSFAYFGNKDVLLAFFILLSIIITTGFILQYTYRLLPFWVMCILLPYQIWICFAGILNFLSLFKKCKKID</sequence>
<dbReference type="PANTHER" id="PTHR10057">
    <property type="entry name" value="PERIPHERAL-TYPE BENZODIAZEPINE RECEPTOR"/>
    <property type="match status" value="1"/>
</dbReference>
<dbReference type="EMBL" id="MN740015">
    <property type="protein sequence ID" value="QHT84162.1"/>
    <property type="molecule type" value="Genomic_DNA"/>
</dbReference>
<proteinExistence type="inferred from homology"/>
<evidence type="ECO:0000256" key="2">
    <source>
        <dbReference type="ARBA" id="ARBA00007524"/>
    </source>
</evidence>
<evidence type="ECO:0000313" key="7">
    <source>
        <dbReference type="EMBL" id="QHT84162.1"/>
    </source>
</evidence>
<feature type="transmembrane region" description="Helical" evidence="6">
    <location>
        <begin position="6"/>
        <end position="24"/>
    </location>
</feature>
<keyword evidence="5 6" id="KW-0472">Membrane</keyword>
<name>A0A6C0HUF7_9ZZZZ</name>
<keyword evidence="4 6" id="KW-1133">Transmembrane helix</keyword>
<reference evidence="7" key="1">
    <citation type="journal article" date="2020" name="Nature">
        <title>Giant virus diversity and host interactions through global metagenomics.</title>
        <authorList>
            <person name="Schulz F."/>
            <person name="Roux S."/>
            <person name="Paez-Espino D."/>
            <person name="Jungbluth S."/>
            <person name="Walsh D.A."/>
            <person name="Denef V.J."/>
            <person name="McMahon K.D."/>
            <person name="Konstantinidis K.T."/>
            <person name="Eloe-Fadrosh E.A."/>
            <person name="Kyrpides N.C."/>
            <person name="Woyke T."/>
        </authorList>
    </citation>
    <scope>NUCLEOTIDE SEQUENCE</scope>
    <source>
        <strain evidence="7">GVMAG-M-3300023184-16</strain>
    </source>
</reference>
<evidence type="ECO:0000256" key="1">
    <source>
        <dbReference type="ARBA" id="ARBA00004141"/>
    </source>
</evidence>
<evidence type="ECO:0000256" key="5">
    <source>
        <dbReference type="ARBA" id="ARBA00023136"/>
    </source>
</evidence>
<organism evidence="7">
    <name type="scientific">viral metagenome</name>
    <dbReference type="NCBI Taxonomy" id="1070528"/>
    <lineage>
        <taxon>unclassified sequences</taxon>
        <taxon>metagenomes</taxon>
        <taxon>organismal metagenomes</taxon>
    </lineage>
</organism>
<dbReference type="InterPro" id="IPR038330">
    <property type="entry name" value="TspO/MBR-related_sf"/>
</dbReference>
<dbReference type="Gene3D" id="1.20.1260.100">
    <property type="entry name" value="TspO/MBR protein"/>
    <property type="match status" value="1"/>
</dbReference>
<accession>A0A6C0HUF7</accession>
<evidence type="ECO:0008006" key="8">
    <source>
        <dbReference type="Google" id="ProtNLM"/>
    </source>
</evidence>
<dbReference type="PANTHER" id="PTHR10057:SF0">
    <property type="entry name" value="TRANSLOCATOR PROTEIN"/>
    <property type="match status" value="1"/>
</dbReference>
<feature type="transmembrane region" description="Helical" evidence="6">
    <location>
        <begin position="101"/>
        <end position="122"/>
    </location>
</feature>